<dbReference type="Pfam" id="PF00326">
    <property type="entry name" value="Peptidase_S9"/>
    <property type="match status" value="1"/>
</dbReference>
<keyword evidence="2" id="KW-0732">Signal</keyword>
<dbReference type="InterPro" id="IPR001375">
    <property type="entry name" value="Peptidase_S9_cat"/>
</dbReference>
<evidence type="ECO:0000256" key="1">
    <source>
        <dbReference type="ARBA" id="ARBA00010040"/>
    </source>
</evidence>
<keyword evidence="7" id="KW-1185">Reference proteome</keyword>
<keyword evidence="3" id="KW-0378">Hydrolase</keyword>
<evidence type="ECO:0000259" key="5">
    <source>
        <dbReference type="Pfam" id="PF00326"/>
    </source>
</evidence>
<dbReference type="AlphaFoldDB" id="A0A9W8HY02"/>
<evidence type="ECO:0000313" key="7">
    <source>
        <dbReference type="Proteomes" id="UP001140094"/>
    </source>
</evidence>
<dbReference type="PANTHER" id="PTHR42776:SF13">
    <property type="entry name" value="DIPEPTIDYL-PEPTIDASE 5"/>
    <property type="match status" value="1"/>
</dbReference>
<organism evidence="6 7">
    <name type="scientific">Coemansia guatemalensis</name>
    <dbReference type="NCBI Taxonomy" id="2761395"/>
    <lineage>
        <taxon>Eukaryota</taxon>
        <taxon>Fungi</taxon>
        <taxon>Fungi incertae sedis</taxon>
        <taxon>Zoopagomycota</taxon>
        <taxon>Kickxellomycotina</taxon>
        <taxon>Kickxellomycetes</taxon>
        <taxon>Kickxellales</taxon>
        <taxon>Kickxellaceae</taxon>
        <taxon>Coemansia</taxon>
    </lineage>
</organism>
<dbReference type="Proteomes" id="UP001140094">
    <property type="component" value="Unassembled WGS sequence"/>
</dbReference>
<dbReference type="InterPro" id="IPR029058">
    <property type="entry name" value="AB_hydrolase_fold"/>
</dbReference>
<accession>A0A9W8HY02</accession>
<dbReference type="OrthoDB" id="416344at2759"/>
<evidence type="ECO:0000313" key="6">
    <source>
        <dbReference type="EMBL" id="KAJ2798503.1"/>
    </source>
</evidence>
<dbReference type="Gene3D" id="3.40.50.1820">
    <property type="entry name" value="alpha/beta hydrolase"/>
    <property type="match status" value="1"/>
</dbReference>
<dbReference type="EMBL" id="JANBUO010001382">
    <property type="protein sequence ID" value="KAJ2798503.1"/>
    <property type="molecule type" value="Genomic_DNA"/>
</dbReference>
<evidence type="ECO:0000256" key="2">
    <source>
        <dbReference type="ARBA" id="ARBA00022729"/>
    </source>
</evidence>
<feature type="non-terminal residue" evidence="6">
    <location>
        <position position="1"/>
    </location>
</feature>
<dbReference type="GO" id="GO:0006508">
    <property type="term" value="P:proteolysis"/>
    <property type="evidence" value="ECO:0007669"/>
    <property type="project" value="InterPro"/>
</dbReference>
<reference evidence="6" key="1">
    <citation type="submission" date="2022-07" db="EMBL/GenBank/DDBJ databases">
        <title>Phylogenomic reconstructions and comparative analyses of Kickxellomycotina fungi.</title>
        <authorList>
            <person name="Reynolds N.K."/>
            <person name="Stajich J.E."/>
            <person name="Barry K."/>
            <person name="Grigoriev I.V."/>
            <person name="Crous P."/>
            <person name="Smith M.E."/>
        </authorList>
    </citation>
    <scope>NUCLEOTIDE SEQUENCE</scope>
    <source>
        <strain evidence="6">NRRL 1565</strain>
    </source>
</reference>
<protein>
    <recommendedName>
        <fullName evidence="4">Dipeptidyl-peptidase V</fullName>
    </recommendedName>
</protein>
<proteinExistence type="inferred from homology"/>
<evidence type="ECO:0000256" key="4">
    <source>
        <dbReference type="ARBA" id="ARBA00032829"/>
    </source>
</evidence>
<comment type="caution">
    <text evidence="6">The sequence shown here is derived from an EMBL/GenBank/DDBJ whole genome shotgun (WGS) entry which is preliminary data.</text>
</comment>
<dbReference type="SUPFAM" id="SSF53474">
    <property type="entry name" value="alpha/beta-Hydrolases"/>
    <property type="match status" value="1"/>
</dbReference>
<feature type="domain" description="Peptidase S9 prolyl oligopeptidase catalytic" evidence="5">
    <location>
        <begin position="10"/>
        <end position="171"/>
    </location>
</feature>
<name>A0A9W8HY02_9FUNG</name>
<dbReference type="GO" id="GO:0004252">
    <property type="term" value="F:serine-type endopeptidase activity"/>
    <property type="evidence" value="ECO:0007669"/>
    <property type="project" value="TreeGrafter"/>
</dbReference>
<sequence>QANSHAFGYSQWNPNMYASAGFITAQINFHGSPGYGQNFTDSVRNNWGSYPLEDLMAGLDYLLAANLSIDPARMVAMGASFGGYMANWINAKSRRFSALIAHDGMFSVPMFWYTTEELWFPEHEFGGLPYDSAARPGYDRFDPEHFAANFSTPTLFIHGANDFRLPVEQSLAPPLFMFGVAVLSKT</sequence>
<comment type="similarity">
    <text evidence="1">Belongs to the peptidase S9C family.</text>
</comment>
<dbReference type="PANTHER" id="PTHR42776">
    <property type="entry name" value="SERINE PEPTIDASE S9 FAMILY MEMBER"/>
    <property type="match status" value="1"/>
</dbReference>
<evidence type="ECO:0000256" key="3">
    <source>
        <dbReference type="ARBA" id="ARBA00022801"/>
    </source>
</evidence>
<gene>
    <name evidence="6" type="primary">dpp5_4</name>
    <name evidence="6" type="ORF">H4R20_004795</name>
</gene>